<evidence type="ECO:0000256" key="2">
    <source>
        <dbReference type="ARBA" id="ARBA00022505"/>
    </source>
</evidence>
<dbReference type="InterPro" id="IPR005116">
    <property type="entry name" value="Transp-assoc_OB_typ1"/>
</dbReference>
<evidence type="ECO:0000256" key="4">
    <source>
        <dbReference type="ARBA" id="ARBA00022967"/>
    </source>
</evidence>
<dbReference type="PROSITE" id="PS00211">
    <property type="entry name" value="ABC_TRANSPORTER_1"/>
    <property type="match status" value="1"/>
</dbReference>
<dbReference type="InterPro" id="IPR017871">
    <property type="entry name" value="ABC_transporter-like_CS"/>
</dbReference>
<reference evidence="8" key="1">
    <citation type="submission" date="2018-05" db="EMBL/GenBank/DDBJ databases">
        <authorList>
            <person name="Lanie J.A."/>
            <person name="Ng W.-L."/>
            <person name="Kazmierczak K.M."/>
            <person name="Andrzejewski T.M."/>
            <person name="Davidsen T.M."/>
            <person name="Wayne K.J."/>
            <person name="Tettelin H."/>
            <person name="Glass J.I."/>
            <person name="Rusch D."/>
            <person name="Podicherti R."/>
            <person name="Tsui H.-C.T."/>
            <person name="Winkler M.E."/>
        </authorList>
    </citation>
    <scope>NUCLEOTIDE SEQUENCE</scope>
</reference>
<dbReference type="InterPro" id="IPR008995">
    <property type="entry name" value="Mo/tungstate-bd_C_term_dom"/>
</dbReference>
<dbReference type="AlphaFoldDB" id="A0A382C229"/>
<dbReference type="GO" id="GO:0015098">
    <property type="term" value="F:molybdate ion transmembrane transporter activity"/>
    <property type="evidence" value="ECO:0007669"/>
    <property type="project" value="InterPro"/>
</dbReference>
<dbReference type="PROSITE" id="PS50893">
    <property type="entry name" value="ABC_TRANSPORTER_2"/>
    <property type="match status" value="1"/>
</dbReference>
<evidence type="ECO:0000256" key="5">
    <source>
        <dbReference type="ARBA" id="ARBA00023136"/>
    </source>
</evidence>
<dbReference type="InterPro" id="IPR011868">
    <property type="entry name" value="ModC_ABC_ATP-bd"/>
</dbReference>
<feature type="domain" description="ABC transporter" evidence="6">
    <location>
        <begin position="1"/>
        <end position="193"/>
    </location>
</feature>
<dbReference type="SUPFAM" id="SSF50331">
    <property type="entry name" value="MOP-like"/>
    <property type="match status" value="1"/>
</dbReference>
<dbReference type="EMBL" id="UINC01032453">
    <property type="protein sequence ID" value="SVB20135.1"/>
    <property type="molecule type" value="Genomic_DNA"/>
</dbReference>
<keyword evidence="1" id="KW-1003">Cell membrane</keyword>
<keyword evidence="3" id="KW-0997">Cell inner membrane</keyword>
<dbReference type="InterPro" id="IPR027417">
    <property type="entry name" value="P-loop_NTPase"/>
</dbReference>
<dbReference type="Gene3D" id="3.40.50.300">
    <property type="entry name" value="P-loop containing nucleotide triphosphate hydrolases"/>
    <property type="match status" value="1"/>
</dbReference>
<dbReference type="GO" id="GO:0016887">
    <property type="term" value="F:ATP hydrolysis activity"/>
    <property type="evidence" value="ECO:0007669"/>
    <property type="project" value="InterPro"/>
</dbReference>
<organism evidence="8">
    <name type="scientific">marine metagenome</name>
    <dbReference type="NCBI Taxonomy" id="408172"/>
    <lineage>
        <taxon>unclassified sequences</taxon>
        <taxon>metagenomes</taxon>
        <taxon>ecological metagenomes</taxon>
    </lineage>
</organism>
<dbReference type="GO" id="GO:0016020">
    <property type="term" value="C:membrane"/>
    <property type="evidence" value="ECO:0007669"/>
    <property type="project" value="InterPro"/>
</dbReference>
<evidence type="ECO:0008006" key="9">
    <source>
        <dbReference type="Google" id="ProtNLM"/>
    </source>
</evidence>
<accession>A0A382C229</accession>
<gene>
    <name evidence="8" type="ORF">METZ01_LOCUS172989</name>
</gene>
<dbReference type="Gene3D" id="2.40.50.100">
    <property type="match status" value="1"/>
</dbReference>
<evidence type="ECO:0000256" key="1">
    <source>
        <dbReference type="ARBA" id="ARBA00022475"/>
    </source>
</evidence>
<dbReference type="PANTHER" id="PTHR43514">
    <property type="entry name" value="ABC TRANSPORTER I FAMILY MEMBER 10"/>
    <property type="match status" value="1"/>
</dbReference>
<evidence type="ECO:0000313" key="8">
    <source>
        <dbReference type="EMBL" id="SVB20135.1"/>
    </source>
</evidence>
<dbReference type="InterPro" id="IPR003439">
    <property type="entry name" value="ABC_transporter-like_ATP-bd"/>
</dbReference>
<dbReference type="Pfam" id="PF03459">
    <property type="entry name" value="TOBE"/>
    <property type="match status" value="1"/>
</dbReference>
<dbReference type="InterPro" id="IPR050334">
    <property type="entry name" value="Molybdenum_import_ModC"/>
</dbReference>
<evidence type="ECO:0000259" key="6">
    <source>
        <dbReference type="PROSITE" id="PS50893"/>
    </source>
</evidence>
<evidence type="ECO:0000259" key="7">
    <source>
        <dbReference type="PROSITE" id="PS51866"/>
    </source>
</evidence>
<dbReference type="PROSITE" id="PS51866">
    <property type="entry name" value="MOP"/>
    <property type="match status" value="1"/>
</dbReference>
<proteinExistence type="predicted"/>
<dbReference type="SUPFAM" id="SSF52540">
    <property type="entry name" value="P-loop containing nucleoside triphosphate hydrolases"/>
    <property type="match status" value="1"/>
</dbReference>
<sequence>MRCISGLERAPGGFLQINDEIWQDEKRGVFVPTSERKIGYVFQEMRLFPHLNIEGNLLYGLKRSAIQNGDALFSQVIAIMGLRSLLSRHSGNLSGGEKQRVALARALLTSPRLLLMDEPLAALDTKHKQEILPYFQRMQSELNIPVFYVSHSLNEVLQLVDTMLLMDKGKIITKGTVEYVFSHPSLVKCLGHTLVGTVLETTVVRQDEEFQLTILKFNDHTLYVPRRDIKPGNRLRIHIRAEDVILAIEPIKDQTSVLNILPAKIVEVVPNTEDECKMDVKLDVGSPLLASITRKSVHQLNLKSGQNIHAHIKAIRMAHEFD</sequence>
<dbReference type="GO" id="GO:0005524">
    <property type="term" value="F:ATP binding"/>
    <property type="evidence" value="ECO:0007669"/>
    <property type="project" value="InterPro"/>
</dbReference>
<keyword evidence="4" id="KW-1278">Translocase</keyword>
<dbReference type="InterPro" id="IPR004606">
    <property type="entry name" value="Mop_domain"/>
</dbReference>
<protein>
    <recommendedName>
        <fullName evidence="9">Mop domain-containing protein</fullName>
    </recommendedName>
</protein>
<name>A0A382C229_9ZZZZ</name>
<dbReference type="NCBIfam" id="TIGR02142">
    <property type="entry name" value="modC_ABC"/>
    <property type="match status" value="1"/>
</dbReference>
<keyword evidence="5" id="KW-0472">Membrane</keyword>
<dbReference type="GO" id="GO:0140359">
    <property type="term" value="F:ABC-type transporter activity"/>
    <property type="evidence" value="ECO:0007669"/>
    <property type="project" value="InterPro"/>
</dbReference>
<evidence type="ECO:0000256" key="3">
    <source>
        <dbReference type="ARBA" id="ARBA00022519"/>
    </source>
</evidence>
<keyword evidence="2" id="KW-0500">Molybdenum</keyword>
<dbReference type="PANTHER" id="PTHR43514:SF10">
    <property type="entry name" value="MOLYBDENUM IMPORT ATP-BINDING PROTEIN MODC 2"/>
    <property type="match status" value="1"/>
</dbReference>
<dbReference type="Pfam" id="PF00005">
    <property type="entry name" value="ABC_tran"/>
    <property type="match status" value="1"/>
</dbReference>
<feature type="domain" description="Mop" evidence="7">
    <location>
        <begin position="254"/>
        <end position="321"/>
    </location>
</feature>